<keyword evidence="8" id="KW-1185">Reference proteome</keyword>
<evidence type="ECO:0000256" key="4">
    <source>
        <dbReference type="ARBA" id="ARBA00023145"/>
    </source>
</evidence>
<sequence length="320" mass="35374">MAKTKTISKGCPKCELQVPVACKACPCGHSFFNARRNSMKSPPSPDGSGAMKTRRTNRIKRRINYYDALEYDKQTKKTAKNVESISIVKILKVNKMMKLFALFVSSVVVTADPLRSNLDLKNSARIVGGNNAVIEDFPYQVNFLLDKLDECGGGSLHTVVQVIRHEDYKLFKNGYTINDIALVEVETLFVFDKTRQPVLLFDKGEQVEVNSFGSVAGFGLTESEIYPQNLSSISIPIMLKNKCDELYDSLHGLHQGQFCAGYEEGGLGFCAGDIGSPFVVNGRAAGLATNFSGCGLPKYPRIFTNISYYRSWIDGKLSTE</sequence>
<keyword evidence="2" id="KW-0378">Hydrolase</keyword>
<keyword evidence="3" id="KW-0720">Serine protease</keyword>
<dbReference type="PROSITE" id="PS50240">
    <property type="entry name" value="TRYPSIN_DOM"/>
    <property type="match status" value="1"/>
</dbReference>
<name>A0A8J5RHY0_9HYME</name>
<dbReference type="InterPro" id="IPR018886">
    <property type="entry name" value="UPF0547"/>
</dbReference>
<dbReference type="CDD" id="cd00190">
    <property type="entry name" value="Tryp_SPc"/>
    <property type="match status" value="1"/>
</dbReference>
<dbReference type="InterPro" id="IPR001254">
    <property type="entry name" value="Trypsin_dom"/>
</dbReference>
<dbReference type="GO" id="GO:0006508">
    <property type="term" value="P:proteolysis"/>
    <property type="evidence" value="ECO:0007669"/>
    <property type="project" value="UniProtKB-KW"/>
</dbReference>
<dbReference type="AlphaFoldDB" id="A0A8J5RHY0"/>
<keyword evidence="4" id="KW-0865">Zymogen</keyword>
<evidence type="ECO:0000256" key="3">
    <source>
        <dbReference type="ARBA" id="ARBA00022825"/>
    </source>
</evidence>
<dbReference type="SMART" id="SM00020">
    <property type="entry name" value="Tryp_SPc"/>
    <property type="match status" value="1"/>
</dbReference>
<dbReference type="InterPro" id="IPR050430">
    <property type="entry name" value="Peptidase_S1"/>
</dbReference>
<dbReference type="Pfam" id="PF10571">
    <property type="entry name" value="UPF0547"/>
    <property type="match status" value="1"/>
</dbReference>
<evidence type="ECO:0000256" key="2">
    <source>
        <dbReference type="ARBA" id="ARBA00022801"/>
    </source>
</evidence>
<dbReference type="Pfam" id="PF00089">
    <property type="entry name" value="Trypsin"/>
    <property type="match status" value="1"/>
</dbReference>
<evidence type="ECO:0000256" key="1">
    <source>
        <dbReference type="ARBA" id="ARBA00022670"/>
    </source>
</evidence>
<dbReference type="OrthoDB" id="5981040at2759"/>
<evidence type="ECO:0000256" key="5">
    <source>
        <dbReference type="ARBA" id="ARBA00023157"/>
    </source>
</evidence>
<keyword evidence="5" id="KW-1015">Disulfide bond</keyword>
<protein>
    <recommendedName>
        <fullName evidence="6">Peptidase S1 domain-containing protein</fullName>
    </recommendedName>
</protein>
<dbReference type="EMBL" id="JAAOIC020000023">
    <property type="protein sequence ID" value="KAG8040359.1"/>
    <property type="molecule type" value="Genomic_DNA"/>
</dbReference>
<dbReference type="PANTHER" id="PTHR24276:SF97">
    <property type="entry name" value="GH13245P2-RELATED"/>
    <property type="match status" value="1"/>
</dbReference>
<organism evidence="7 8">
    <name type="scientific">Cotesia typhae</name>
    <dbReference type="NCBI Taxonomy" id="2053667"/>
    <lineage>
        <taxon>Eukaryota</taxon>
        <taxon>Metazoa</taxon>
        <taxon>Ecdysozoa</taxon>
        <taxon>Arthropoda</taxon>
        <taxon>Hexapoda</taxon>
        <taxon>Insecta</taxon>
        <taxon>Pterygota</taxon>
        <taxon>Neoptera</taxon>
        <taxon>Endopterygota</taxon>
        <taxon>Hymenoptera</taxon>
        <taxon>Apocrita</taxon>
        <taxon>Ichneumonoidea</taxon>
        <taxon>Braconidae</taxon>
        <taxon>Microgastrinae</taxon>
        <taxon>Cotesia</taxon>
    </lineage>
</organism>
<reference evidence="7" key="1">
    <citation type="submission" date="2020-03" db="EMBL/GenBank/DDBJ databases">
        <authorList>
            <person name="Chebbi M.A."/>
            <person name="Drezen J.M."/>
        </authorList>
    </citation>
    <scope>NUCLEOTIDE SEQUENCE</scope>
    <source>
        <tissue evidence="7">Whole body</tissue>
    </source>
</reference>
<accession>A0A8J5RHY0</accession>
<reference evidence="7" key="2">
    <citation type="submission" date="2021-04" db="EMBL/GenBank/DDBJ databases">
        <title>Genome-wide patterns of bracovirus chromosomal integration into multiple host tissues during parasitism.</title>
        <authorList>
            <person name="Chebbi M.A.C."/>
        </authorList>
    </citation>
    <scope>NUCLEOTIDE SEQUENCE</scope>
    <source>
        <tissue evidence="7">Whole body</tissue>
    </source>
</reference>
<dbReference type="PANTHER" id="PTHR24276">
    <property type="entry name" value="POLYSERASE-RELATED"/>
    <property type="match status" value="1"/>
</dbReference>
<dbReference type="Proteomes" id="UP000729913">
    <property type="component" value="Unassembled WGS sequence"/>
</dbReference>
<evidence type="ECO:0000313" key="8">
    <source>
        <dbReference type="Proteomes" id="UP000729913"/>
    </source>
</evidence>
<proteinExistence type="predicted"/>
<dbReference type="GO" id="GO:0004252">
    <property type="term" value="F:serine-type endopeptidase activity"/>
    <property type="evidence" value="ECO:0007669"/>
    <property type="project" value="InterPro"/>
</dbReference>
<evidence type="ECO:0000313" key="7">
    <source>
        <dbReference type="EMBL" id="KAG8040359.1"/>
    </source>
</evidence>
<evidence type="ECO:0000259" key="6">
    <source>
        <dbReference type="PROSITE" id="PS50240"/>
    </source>
</evidence>
<comment type="caution">
    <text evidence="7">The sequence shown here is derived from an EMBL/GenBank/DDBJ whole genome shotgun (WGS) entry which is preliminary data.</text>
</comment>
<feature type="domain" description="Peptidase S1" evidence="6">
    <location>
        <begin position="101"/>
        <end position="318"/>
    </location>
</feature>
<gene>
    <name evidence="7" type="ORF">G9C98_000930</name>
</gene>
<keyword evidence="1" id="KW-0645">Protease</keyword>